<dbReference type="Gene3D" id="2.30.30.380">
    <property type="entry name" value="Zn-finger domain of Sec23/24"/>
    <property type="match status" value="1"/>
</dbReference>
<proteinExistence type="predicted"/>
<feature type="compositionally biased region" description="Low complexity" evidence="5">
    <location>
        <begin position="19"/>
        <end position="33"/>
    </location>
</feature>
<organism evidence="7 8">
    <name type="scientific">Prorocentrum cordatum</name>
    <dbReference type="NCBI Taxonomy" id="2364126"/>
    <lineage>
        <taxon>Eukaryota</taxon>
        <taxon>Sar</taxon>
        <taxon>Alveolata</taxon>
        <taxon>Dinophyceae</taxon>
        <taxon>Prorocentrales</taxon>
        <taxon>Prorocentraceae</taxon>
        <taxon>Prorocentrum</taxon>
    </lineage>
</organism>
<dbReference type="Proteomes" id="UP001189429">
    <property type="component" value="Unassembled WGS sequence"/>
</dbReference>
<keyword evidence="8" id="KW-1185">Reference proteome</keyword>
<protein>
    <recommendedName>
        <fullName evidence="6">RanBP2-type domain-containing protein</fullName>
    </recommendedName>
</protein>
<evidence type="ECO:0000256" key="2">
    <source>
        <dbReference type="ARBA" id="ARBA00022771"/>
    </source>
</evidence>
<evidence type="ECO:0000256" key="1">
    <source>
        <dbReference type="ARBA" id="ARBA00022723"/>
    </source>
</evidence>
<comment type="caution">
    <text evidence="7">The sequence shown here is derived from an EMBL/GenBank/DDBJ whole genome shotgun (WGS) entry which is preliminary data.</text>
</comment>
<keyword evidence="1" id="KW-0479">Metal-binding</keyword>
<evidence type="ECO:0000313" key="8">
    <source>
        <dbReference type="Proteomes" id="UP001189429"/>
    </source>
</evidence>
<evidence type="ECO:0000259" key="6">
    <source>
        <dbReference type="PROSITE" id="PS50199"/>
    </source>
</evidence>
<reference evidence="7" key="1">
    <citation type="submission" date="2023-10" db="EMBL/GenBank/DDBJ databases">
        <authorList>
            <person name="Chen Y."/>
            <person name="Shah S."/>
            <person name="Dougan E. K."/>
            <person name="Thang M."/>
            <person name="Chan C."/>
        </authorList>
    </citation>
    <scope>NUCLEOTIDE SEQUENCE [LARGE SCALE GENOMIC DNA]</scope>
</reference>
<evidence type="ECO:0000256" key="3">
    <source>
        <dbReference type="ARBA" id="ARBA00022833"/>
    </source>
</evidence>
<evidence type="ECO:0000313" key="7">
    <source>
        <dbReference type="EMBL" id="CAK0823060.1"/>
    </source>
</evidence>
<dbReference type="EMBL" id="CAUYUJ010008158">
    <property type="protein sequence ID" value="CAK0823060.1"/>
    <property type="molecule type" value="Genomic_DNA"/>
</dbReference>
<name>A0ABN9RUP5_9DINO</name>
<sequence length="244" mass="25131">MNRSHTTAAQVARGACGDAARSSRARPSSVQSAGRAEAAGPLRSGCEARWSCSACDEVNRASRGRCNSCGAERPDPCAAEARAQEEALLRKAAALLEEALAGPSEAGFGAGPRPADTAAAVAASVARHAGVDAPSRLRGLVAALRANAGLRASVLQAGPEGADALALQDPLEWAGEGVKAQRRSWARESLSEACRVGGHVGECPKCGGTAVRETGTFPAFKMAKLYVQWRCTELACGETTTMKE</sequence>
<evidence type="ECO:0000256" key="5">
    <source>
        <dbReference type="SAM" id="MobiDB-lite"/>
    </source>
</evidence>
<keyword evidence="2 4" id="KW-0863">Zinc-finger</keyword>
<feature type="domain" description="RanBP2-type" evidence="6">
    <location>
        <begin position="43"/>
        <end position="75"/>
    </location>
</feature>
<dbReference type="InterPro" id="IPR001876">
    <property type="entry name" value="Znf_RanBP2"/>
</dbReference>
<evidence type="ECO:0000256" key="4">
    <source>
        <dbReference type="PROSITE-ProRule" id="PRU00322"/>
    </source>
</evidence>
<dbReference type="PROSITE" id="PS01358">
    <property type="entry name" value="ZF_RANBP2_1"/>
    <property type="match status" value="1"/>
</dbReference>
<keyword evidence="3" id="KW-0862">Zinc</keyword>
<accession>A0ABN9RUP5</accession>
<dbReference type="PROSITE" id="PS50199">
    <property type="entry name" value="ZF_RANBP2_2"/>
    <property type="match status" value="1"/>
</dbReference>
<dbReference type="Pfam" id="PF00641">
    <property type="entry name" value="Zn_ribbon_RanBP"/>
    <property type="match status" value="1"/>
</dbReference>
<gene>
    <name evidence="7" type="ORF">PCOR1329_LOCUS23911</name>
</gene>
<feature type="region of interest" description="Disordered" evidence="5">
    <location>
        <begin position="1"/>
        <end position="38"/>
    </location>
</feature>